<dbReference type="Pfam" id="PF01391">
    <property type="entry name" value="Collagen"/>
    <property type="match status" value="5"/>
</dbReference>
<dbReference type="FunFam" id="2.60.120.200:FF:000016">
    <property type="entry name" value="Collagen XI alpha 1 chain"/>
    <property type="match status" value="1"/>
</dbReference>
<dbReference type="Pfam" id="PF01410">
    <property type="entry name" value="COLFI"/>
    <property type="match status" value="2"/>
</dbReference>
<accession>A0A8C2EFA2</accession>
<dbReference type="GO" id="GO:0030198">
    <property type="term" value="P:extracellular matrix organization"/>
    <property type="evidence" value="ECO:0007669"/>
    <property type="project" value="TreeGrafter"/>
</dbReference>
<feature type="domain" description="Fibrillar collagen NC1" evidence="8">
    <location>
        <begin position="1145"/>
        <end position="1330"/>
    </location>
</feature>
<feature type="compositionally biased region" description="Gly residues" evidence="7">
    <location>
        <begin position="1060"/>
        <end position="1069"/>
    </location>
</feature>
<dbReference type="InterPro" id="IPR048287">
    <property type="entry name" value="TSPN-like_N"/>
</dbReference>
<dbReference type="SUPFAM" id="SSF49899">
    <property type="entry name" value="Concanavalin A-like lectins/glucanases"/>
    <property type="match status" value="1"/>
</dbReference>
<feature type="compositionally biased region" description="Gly residues" evidence="7">
    <location>
        <begin position="858"/>
        <end position="867"/>
    </location>
</feature>
<dbReference type="SMART" id="SM00282">
    <property type="entry name" value="LamG"/>
    <property type="match status" value="1"/>
</dbReference>
<evidence type="ECO:0000313" key="10">
    <source>
        <dbReference type="Proteomes" id="UP000694701"/>
    </source>
</evidence>
<organism evidence="9 10">
    <name type="scientific">Cyprinus carpio</name>
    <name type="common">Common carp</name>
    <dbReference type="NCBI Taxonomy" id="7962"/>
    <lineage>
        <taxon>Eukaryota</taxon>
        <taxon>Metazoa</taxon>
        <taxon>Chordata</taxon>
        <taxon>Craniata</taxon>
        <taxon>Vertebrata</taxon>
        <taxon>Euteleostomi</taxon>
        <taxon>Actinopterygii</taxon>
        <taxon>Neopterygii</taxon>
        <taxon>Teleostei</taxon>
        <taxon>Ostariophysi</taxon>
        <taxon>Cypriniformes</taxon>
        <taxon>Cyprinidae</taxon>
        <taxon>Cyprininae</taxon>
        <taxon>Cyprinus</taxon>
    </lineage>
</organism>
<reference evidence="9" key="1">
    <citation type="submission" date="2025-08" db="UniProtKB">
        <authorList>
            <consortium name="Ensembl"/>
        </authorList>
    </citation>
    <scope>IDENTIFICATION</scope>
</reference>
<dbReference type="Gene3D" id="2.60.120.1000">
    <property type="match status" value="2"/>
</dbReference>
<dbReference type="Proteomes" id="UP000694701">
    <property type="component" value="Unplaced"/>
</dbReference>
<feature type="region of interest" description="Disordered" evidence="7">
    <location>
        <begin position="931"/>
        <end position="1131"/>
    </location>
</feature>
<keyword evidence="4" id="KW-0732">Signal</keyword>
<evidence type="ECO:0000256" key="1">
    <source>
        <dbReference type="ARBA" id="ARBA00004613"/>
    </source>
</evidence>
<keyword evidence="2" id="KW-0964">Secreted</keyword>
<evidence type="ECO:0000256" key="2">
    <source>
        <dbReference type="ARBA" id="ARBA00022525"/>
    </source>
</evidence>
<dbReference type="PANTHER" id="PTHR24023:SF42">
    <property type="entry name" value="COLLAGEN ALPHA-1(XI) CHAIN"/>
    <property type="match status" value="1"/>
</dbReference>
<feature type="compositionally biased region" description="Low complexity" evidence="7">
    <location>
        <begin position="617"/>
        <end position="633"/>
    </location>
</feature>
<keyword evidence="5" id="KW-0677">Repeat</keyword>
<dbReference type="GO" id="GO:0005592">
    <property type="term" value="C:collagen type XI trimer"/>
    <property type="evidence" value="ECO:0007669"/>
    <property type="project" value="TreeGrafter"/>
</dbReference>
<feature type="compositionally biased region" description="Gly residues" evidence="7">
    <location>
        <begin position="724"/>
        <end position="733"/>
    </location>
</feature>
<evidence type="ECO:0000256" key="4">
    <source>
        <dbReference type="ARBA" id="ARBA00022729"/>
    </source>
</evidence>
<name>A0A8C2EFA2_CYPCA</name>
<sequence length="1331" mass="139309">MDKDKERWSTRWKTKNCLRNYALSAIFSLTFVLQATQVRAAEPVDVLKVLDFKSSPEGVKKTQGFCTIRRGSKPDVAYRVDKRAQLSTPTKQLFPGGVFPQDFSILMTIKPKAGVQSFLLSVYNEQGIQQLGVEVGRAPVFLYEDQHGKPAPEDYPLFRAINLADGKWHRVAISIEKKTVTMIVDCKKKISKPLSRSDHAIINTDGITVFGTRILDEEVFEGDIQQLLLVADPRAAYDYCEHYSPDCETPHQETPQAQEPEEEYNTEYTDNEFYDYTEEVTATENPIDNVGTETKPSTVATEDYYVEQDYGTEPLSVSVPANENPLPKEEIVDDYITGIEEVGVDPTIANNENVDIVESKNTNGAENQYFKEYDINEYDAKELDPSIYDDSFYDYNTNGAKPTGSTYDSEFGPGRPAETQVTESNVGGGYGGEKGQKGEPAVIEPVGKLSGLPGTPGIQGSSGLHGDPGERGPPGRPGLPGADGAPGPSGTILMLPVSPVKRAHTHTRTNYAINLLDFFKSMHSSSFKENTVHWTEINKTEFNKCIKHYRIMHLCFNFDSPIFILIVVIAVLQGDRGFDGLPGLPGEKGHRTRWQVCLCSCLQGEDGEIGQRGMQGESGPRGLLGPRGSPGASGQRGLTGLDGPPGPKGNMGPQGEPGPPGQQGNPGPHVGIRLLIIFCRSGEVGVLGSRGEDGPEGPKGKAGPTGEAGSMGMAGEKGTAGNDGPAGGPGERGPQGPQGPVGLPGPKGPPVCGSTGETGPVGERGHPGSPGPPGEQGLPGAAGKEGGKGDPGPHGISGKPGPAGLKGFPGQRGLPGAAVRANEFMSCGSPGERGAAGPGGPIGLTGRNGPQGPPGPAGEKGGPGEKGPSGPAGRDGIQGPVGLPGSAGPQGQPGEDGDKGEVGEPGQKGSKGDKGEHVICLFVFLVQGSDGEAGPRGQQGMFGQKGDEGSRGFPGLPGPVGLQGEAGAEGPAGKTGPVGPQGPPGKSGAEGLRGIPGPVGEQGLPGAAGQDGPPGPLGPPGLPGLKGDPGSKGEKGHPGLIGLIGPPGESGEKGDRGLQGPQGLGGGKGDAVSDGTQGQKGSKGSTGPAGQKGDPGLIGPPGPPGPAGDIIQSLPFQTSKKSRRSPDMQDDEAAGMMDYGMEGMEDVFGSLNTLKQDIERMKFPLGTQDNPARTCKDLQLSQPDFPDDIENYFSLYLGHLFLVSQLSYVDVEESSINSVQMTFLKLLSSSARQNFTYICHQSVAWYDAKADNYDKALRFLGSNDEEMSYDNSPFIKTLSDGCSLKQGYSKSVMEINTPRIDQVPIIDVMLNDFGESSQRFGFEVGPVCFLG</sequence>
<dbReference type="SMART" id="SM00038">
    <property type="entry name" value="COLFI"/>
    <property type="match status" value="1"/>
</dbReference>
<dbReference type="CDD" id="cd00110">
    <property type="entry name" value="LamG"/>
    <property type="match status" value="1"/>
</dbReference>
<feature type="compositionally biased region" description="Basic and acidic residues" evidence="7">
    <location>
        <begin position="690"/>
        <end position="699"/>
    </location>
</feature>
<feature type="compositionally biased region" description="Gly residues" evidence="7">
    <location>
        <begin position="834"/>
        <end position="843"/>
    </location>
</feature>
<dbReference type="InterPro" id="IPR013320">
    <property type="entry name" value="ConA-like_dom_sf"/>
</dbReference>
<protein>
    <submittedName>
        <fullName evidence="9">Collagen, type XI, alpha 1b</fullName>
    </submittedName>
</protein>
<dbReference type="SMART" id="SM00210">
    <property type="entry name" value="TSPN"/>
    <property type="match status" value="1"/>
</dbReference>
<feature type="compositionally biased region" description="Pro residues" evidence="7">
    <location>
        <begin position="1013"/>
        <end position="1022"/>
    </location>
</feature>
<keyword evidence="6" id="KW-0176">Collagen</keyword>
<evidence type="ECO:0000256" key="6">
    <source>
        <dbReference type="ARBA" id="ARBA00023119"/>
    </source>
</evidence>
<feature type="compositionally biased region" description="Polar residues" evidence="7">
    <location>
        <begin position="1074"/>
        <end position="1085"/>
    </location>
</feature>
<dbReference type="InterPro" id="IPR000885">
    <property type="entry name" value="Fib_collagen_C"/>
</dbReference>
<dbReference type="Ensembl" id="ENSCCRT00020044559.1">
    <property type="protein sequence ID" value="ENSCCRP00020040846.1"/>
    <property type="gene ID" value="ENSCCRG00020018191.1"/>
</dbReference>
<evidence type="ECO:0000259" key="8">
    <source>
        <dbReference type="PROSITE" id="PS51461"/>
    </source>
</evidence>
<keyword evidence="3" id="KW-0272">Extracellular matrix</keyword>
<feature type="region of interest" description="Disordered" evidence="7">
    <location>
        <begin position="404"/>
        <end position="492"/>
    </location>
</feature>
<comment type="subcellular location">
    <subcellularLocation>
        <location evidence="1">Secreted</location>
    </subcellularLocation>
</comment>
<dbReference type="InterPro" id="IPR050149">
    <property type="entry name" value="Collagen_superfamily"/>
</dbReference>
<dbReference type="PROSITE" id="PS51461">
    <property type="entry name" value="NC1_FIB"/>
    <property type="match status" value="1"/>
</dbReference>
<dbReference type="GO" id="GO:0030020">
    <property type="term" value="F:extracellular matrix structural constituent conferring tensile strength"/>
    <property type="evidence" value="ECO:0007669"/>
    <property type="project" value="TreeGrafter"/>
</dbReference>
<feature type="compositionally biased region" description="Low complexity" evidence="7">
    <location>
        <begin position="1002"/>
        <end position="1011"/>
    </location>
</feature>
<dbReference type="Pfam" id="PF02210">
    <property type="entry name" value="Laminin_G_2"/>
    <property type="match status" value="1"/>
</dbReference>
<dbReference type="InterPro" id="IPR008160">
    <property type="entry name" value="Collagen"/>
</dbReference>
<evidence type="ECO:0000256" key="5">
    <source>
        <dbReference type="ARBA" id="ARBA00022737"/>
    </source>
</evidence>
<dbReference type="InterPro" id="IPR001791">
    <property type="entry name" value="Laminin_G"/>
</dbReference>
<evidence type="ECO:0000256" key="7">
    <source>
        <dbReference type="SAM" id="MobiDB-lite"/>
    </source>
</evidence>
<feature type="region of interest" description="Disordered" evidence="7">
    <location>
        <begin position="610"/>
        <end position="669"/>
    </location>
</feature>
<proteinExistence type="predicted"/>
<feature type="compositionally biased region" description="Low complexity" evidence="7">
    <location>
        <begin position="1038"/>
        <end position="1047"/>
    </location>
</feature>
<dbReference type="GO" id="GO:0005615">
    <property type="term" value="C:extracellular space"/>
    <property type="evidence" value="ECO:0007669"/>
    <property type="project" value="TreeGrafter"/>
</dbReference>
<dbReference type="PANTHER" id="PTHR24023">
    <property type="entry name" value="COLLAGEN ALPHA"/>
    <property type="match status" value="1"/>
</dbReference>
<feature type="region of interest" description="Disordered" evidence="7">
    <location>
        <begin position="687"/>
        <end position="914"/>
    </location>
</feature>
<dbReference type="Gene3D" id="2.60.120.200">
    <property type="match status" value="1"/>
</dbReference>
<evidence type="ECO:0000313" key="9">
    <source>
        <dbReference type="Ensembl" id="ENSCCRP00020040846.1"/>
    </source>
</evidence>
<feature type="compositionally biased region" description="Low complexity" evidence="7">
    <location>
        <begin position="479"/>
        <end position="490"/>
    </location>
</feature>
<evidence type="ECO:0000256" key="3">
    <source>
        <dbReference type="ARBA" id="ARBA00022530"/>
    </source>
</evidence>